<proteinExistence type="predicted"/>
<dbReference type="AlphaFoldDB" id="A0A5N6XZ49"/>
<reference evidence="1" key="1">
    <citation type="submission" date="2019-04" db="EMBL/GenBank/DDBJ databases">
        <title>Friends and foes A comparative genomics study of 23 Aspergillus species from section Flavi.</title>
        <authorList>
            <consortium name="DOE Joint Genome Institute"/>
            <person name="Kjaerbolling I."/>
            <person name="Vesth T."/>
            <person name="Frisvad J.C."/>
            <person name="Nybo J.L."/>
            <person name="Theobald S."/>
            <person name="Kildgaard S."/>
            <person name="Isbrandt T."/>
            <person name="Kuo A."/>
            <person name="Sato A."/>
            <person name="Lyhne E.K."/>
            <person name="Kogle M.E."/>
            <person name="Wiebenga A."/>
            <person name="Kun R.S."/>
            <person name="Lubbers R.J."/>
            <person name="Makela M.R."/>
            <person name="Barry K."/>
            <person name="Chovatia M."/>
            <person name="Clum A."/>
            <person name="Daum C."/>
            <person name="Haridas S."/>
            <person name="He G."/>
            <person name="LaButti K."/>
            <person name="Lipzen A."/>
            <person name="Mondo S."/>
            <person name="Riley R."/>
            <person name="Salamov A."/>
            <person name="Simmons B.A."/>
            <person name="Magnuson J.K."/>
            <person name="Henrissat B."/>
            <person name="Mortensen U.H."/>
            <person name="Larsen T.O."/>
            <person name="Devries R.P."/>
            <person name="Grigoriev I.V."/>
            <person name="Machida M."/>
            <person name="Baker S.E."/>
            <person name="Andersen M.R."/>
        </authorList>
    </citation>
    <scope>NUCLEOTIDE SEQUENCE</scope>
    <source>
        <strain evidence="1">CBS 117612</strain>
    </source>
</reference>
<sequence length="58" mass="6427">MLLYDPNRGCPLTLWINGSSLHGQQQPLLKMTNLQPKACKRAGMACCCQPKLTPTIEI</sequence>
<evidence type="ECO:0000313" key="1">
    <source>
        <dbReference type="EMBL" id="KAE8338238.1"/>
    </source>
</evidence>
<protein>
    <submittedName>
        <fullName evidence="1">Uncharacterized protein</fullName>
    </submittedName>
</protein>
<dbReference type="Proteomes" id="UP000325558">
    <property type="component" value="Unassembled WGS sequence"/>
</dbReference>
<organism evidence="1">
    <name type="scientific">Aspergillus arachidicola</name>
    <dbReference type="NCBI Taxonomy" id="656916"/>
    <lineage>
        <taxon>Eukaryota</taxon>
        <taxon>Fungi</taxon>
        <taxon>Dikarya</taxon>
        <taxon>Ascomycota</taxon>
        <taxon>Pezizomycotina</taxon>
        <taxon>Eurotiomycetes</taxon>
        <taxon>Eurotiomycetidae</taxon>
        <taxon>Eurotiales</taxon>
        <taxon>Aspergillaceae</taxon>
        <taxon>Aspergillus</taxon>
        <taxon>Aspergillus subgen. Circumdati</taxon>
    </lineage>
</organism>
<accession>A0A5N6XZ49</accession>
<gene>
    <name evidence="1" type="ORF">BDV24DRAFT_88902</name>
</gene>
<dbReference type="EMBL" id="ML737169">
    <property type="protein sequence ID" value="KAE8338238.1"/>
    <property type="molecule type" value="Genomic_DNA"/>
</dbReference>
<name>A0A5N6XZ49_9EURO</name>